<dbReference type="PANTHER" id="PTHR43179:SF7">
    <property type="entry name" value="RHAMNOSYLTRANSFERASE WBBL"/>
    <property type="match status" value="1"/>
</dbReference>
<dbReference type="InterPro" id="IPR029044">
    <property type="entry name" value="Nucleotide-diphossugar_trans"/>
</dbReference>
<dbReference type="PANTHER" id="PTHR43179">
    <property type="entry name" value="RHAMNOSYLTRANSFERASE WBBL"/>
    <property type="match status" value="1"/>
</dbReference>
<dbReference type="Proteomes" id="UP001501433">
    <property type="component" value="Unassembled WGS sequence"/>
</dbReference>
<dbReference type="CDD" id="cd04186">
    <property type="entry name" value="GT_2_like_c"/>
    <property type="match status" value="1"/>
</dbReference>
<evidence type="ECO:0000259" key="1">
    <source>
        <dbReference type="Pfam" id="PF00535"/>
    </source>
</evidence>
<reference evidence="3" key="1">
    <citation type="journal article" date="2019" name="Int. J. Syst. Evol. Microbiol.">
        <title>The Global Catalogue of Microorganisms (GCM) 10K type strain sequencing project: providing services to taxonomists for standard genome sequencing and annotation.</title>
        <authorList>
            <consortium name="The Broad Institute Genomics Platform"/>
            <consortium name="The Broad Institute Genome Sequencing Center for Infectious Disease"/>
            <person name="Wu L."/>
            <person name="Ma J."/>
        </authorList>
    </citation>
    <scope>NUCLEOTIDE SEQUENCE [LARGE SCALE GENOMIC DNA]</scope>
    <source>
        <strain evidence="3">JCM 18325</strain>
    </source>
</reference>
<name>A0ABP9BZN0_9FLAO</name>
<dbReference type="EMBL" id="BAABJW010000001">
    <property type="protein sequence ID" value="GAA4802443.1"/>
    <property type="molecule type" value="Genomic_DNA"/>
</dbReference>
<gene>
    <name evidence="2" type="ORF">GCM10023330_05680</name>
</gene>
<proteinExistence type="predicted"/>
<dbReference type="Pfam" id="PF00535">
    <property type="entry name" value="Glycos_transf_2"/>
    <property type="match status" value="1"/>
</dbReference>
<comment type="caution">
    <text evidence="2">The sequence shown here is derived from an EMBL/GenBank/DDBJ whole genome shotgun (WGS) entry which is preliminary data.</text>
</comment>
<accession>A0ABP9BZN0</accession>
<evidence type="ECO:0000313" key="3">
    <source>
        <dbReference type="Proteomes" id="UP001501433"/>
    </source>
</evidence>
<organism evidence="2 3">
    <name type="scientific">Litoribaculum gwangyangense</name>
    <dbReference type="NCBI Taxonomy" id="1130722"/>
    <lineage>
        <taxon>Bacteria</taxon>
        <taxon>Pseudomonadati</taxon>
        <taxon>Bacteroidota</taxon>
        <taxon>Flavobacteriia</taxon>
        <taxon>Flavobacteriales</taxon>
        <taxon>Flavobacteriaceae</taxon>
        <taxon>Litoribaculum</taxon>
    </lineage>
</organism>
<feature type="domain" description="Glycosyltransferase 2-like" evidence="1">
    <location>
        <begin position="8"/>
        <end position="126"/>
    </location>
</feature>
<dbReference type="Gene3D" id="3.90.550.10">
    <property type="entry name" value="Spore Coat Polysaccharide Biosynthesis Protein SpsA, Chain A"/>
    <property type="match status" value="1"/>
</dbReference>
<protein>
    <submittedName>
        <fullName evidence="2">Glycosyltransferase family 2 protein</fullName>
    </submittedName>
</protein>
<dbReference type="InterPro" id="IPR001173">
    <property type="entry name" value="Glyco_trans_2-like"/>
</dbReference>
<dbReference type="RefSeq" id="WP_345275419.1">
    <property type="nucleotide sequence ID" value="NZ_BAABJW010000001.1"/>
</dbReference>
<sequence length="306" mass="35154">MVKDILGIVIVNYNSAELLNQCINAVFNSNLQNLSLKVVVVDNNSKDGSLELDKKNNEQLILIKNLENYGFGYACNQGVEALKNVQYLLFLNPDTQVGMNTFFESIIFLKNNSDVSILGTMHKNEIGKIQTSCSYSPKPKNMIWDILGLSKLFPNIFKPATLMTNFNHKESRFVDQVMGAYMLMKKEIFDKLGGFDTQFFVYYEDADFALRAKKMGFLSYYNSNIEIMHSGRGTTKKIFHTTLFYNLRSRIQFTYKHYGRFYGALILILTLTVEPITRGVFNLIKNPSENKNTFKAFGLLYREIIK</sequence>
<dbReference type="SUPFAM" id="SSF53448">
    <property type="entry name" value="Nucleotide-diphospho-sugar transferases"/>
    <property type="match status" value="1"/>
</dbReference>
<keyword evidence="3" id="KW-1185">Reference proteome</keyword>
<evidence type="ECO:0000313" key="2">
    <source>
        <dbReference type="EMBL" id="GAA4802443.1"/>
    </source>
</evidence>